<dbReference type="SUPFAM" id="SSF158472">
    <property type="entry name" value="HAMP domain-like"/>
    <property type="match status" value="1"/>
</dbReference>
<dbReference type="InterPro" id="IPR006573">
    <property type="entry name" value="NHR_dom"/>
</dbReference>
<evidence type="ECO:0000256" key="3">
    <source>
        <dbReference type="ARBA" id="ARBA00012438"/>
    </source>
</evidence>
<dbReference type="SUPFAM" id="SSF47384">
    <property type="entry name" value="Homodimeric domain of signal transducing histidine kinase"/>
    <property type="match status" value="1"/>
</dbReference>
<dbReference type="Gene3D" id="3.30.565.10">
    <property type="entry name" value="Histidine kinase-like ATPase, C-terminal domain"/>
    <property type="match status" value="1"/>
</dbReference>
<feature type="transmembrane region" description="Helical" evidence="10">
    <location>
        <begin position="12"/>
        <end position="32"/>
    </location>
</feature>
<evidence type="ECO:0000256" key="10">
    <source>
        <dbReference type="SAM" id="Phobius"/>
    </source>
</evidence>
<reference evidence="14 15" key="1">
    <citation type="submission" date="2023-11" db="EMBL/GenBank/DDBJ databases">
        <title>Peredibacter starrii A3.12.</title>
        <authorList>
            <person name="Mitchell R.J."/>
        </authorList>
    </citation>
    <scope>NUCLEOTIDE SEQUENCE [LARGE SCALE GENOMIC DNA]</scope>
    <source>
        <strain evidence="14 15">A3.12</strain>
    </source>
</reference>
<feature type="domain" description="Histidine kinase" evidence="11">
    <location>
        <begin position="257"/>
        <end position="472"/>
    </location>
</feature>
<dbReference type="InterPro" id="IPR050428">
    <property type="entry name" value="TCS_sensor_his_kinase"/>
</dbReference>
<sequence length="472" mass="53819">MTRYLFNGIRFRLTLVYSTLFGLFICAFAYIITNQYLQDGRADFDHGLFNYAIDLSEHLEVDHAGLKINFTLPASEDRKAFPFMLQETYYFVRSIDGKIISRGDEKSPFDEIPFDPTLPRKEDYTHRFFTFNSNDLHYRAVNLKITNRSGKKEMILQVATPSDALEDQERRHLVMTSLMVPILILISSFASYLIAGNALTPIKSLTDTANNIAAKNLSLRVPEVNTGDEVAELSKTLNNLLERLEKSFKAQEHFVSNASHQLNTPLAIIKGELDVLESKPRNIEDYVRFQKSLREEISRLIELVANMLLVSRVESGLENFIFNPQRIDDLLLTTSSRLAYKSREKKVTVRFNISEDIPPESLTVMGEKQLLDSLFENILDNAIKYTPENSTIQIDIKIVNGKLEVWIQDEGPGILGDFEEFLTKRFHRGPGISIPGTGIGLPIANRIAGYHNAQILYERPGQRGSRFIVRFN</sequence>
<dbReference type="InterPro" id="IPR036890">
    <property type="entry name" value="HATPase_C_sf"/>
</dbReference>
<feature type="transmembrane region" description="Helical" evidence="10">
    <location>
        <begin position="173"/>
        <end position="195"/>
    </location>
</feature>
<dbReference type="EC" id="2.7.13.3" evidence="3"/>
<dbReference type="CDD" id="cd00082">
    <property type="entry name" value="HisKA"/>
    <property type="match status" value="1"/>
</dbReference>
<evidence type="ECO:0000259" key="13">
    <source>
        <dbReference type="PROSITE" id="PS51065"/>
    </source>
</evidence>
<dbReference type="InterPro" id="IPR003660">
    <property type="entry name" value="HAMP_dom"/>
</dbReference>
<evidence type="ECO:0000256" key="2">
    <source>
        <dbReference type="ARBA" id="ARBA00004370"/>
    </source>
</evidence>
<dbReference type="Pfam" id="PF00512">
    <property type="entry name" value="HisKA"/>
    <property type="match status" value="1"/>
</dbReference>
<dbReference type="RefSeq" id="WP_321390665.1">
    <property type="nucleotide sequence ID" value="NZ_CP139487.1"/>
</dbReference>
<keyword evidence="4" id="KW-0597">Phosphoprotein</keyword>
<evidence type="ECO:0000256" key="5">
    <source>
        <dbReference type="ARBA" id="ARBA00022679"/>
    </source>
</evidence>
<dbReference type="InterPro" id="IPR003594">
    <property type="entry name" value="HATPase_dom"/>
</dbReference>
<evidence type="ECO:0000256" key="4">
    <source>
        <dbReference type="ARBA" id="ARBA00022553"/>
    </source>
</evidence>
<comment type="catalytic activity">
    <reaction evidence="1">
        <text>ATP + protein L-histidine = ADP + protein N-phospho-L-histidine.</text>
        <dbReference type="EC" id="2.7.13.3"/>
    </reaction>
</comment>
<dbReference type="InterPro" id="IPR036097">
    <property type="entry name" value="HisK_dim/P_sf"/>
</dbReference>
<dbReference type="Gene3D" id="6.10.340.10">
    <property type="match status" value="1"/>
</dbReference>
<dbReference type="SMART" id="SM00388">
    <property type="entry name" value="HisKA"/>
    <property type="match status" value="1"/>
</dbReference>
<accession>A0AAX4HK61</accession>
<keyword evidence="10" id="KW-0472">Membrane</keyword>
<proteinExistence type="predicted"/>
<keyword evidence="9" id="KW-0902">Two-component regulatory system</keyword>
<dbReference type="GO" id="GO:0005524">
    <property type="term" value="F:ATP binding"/>
    <property type="evidence" value="ECO:0007669"/>
    <property type="project" value="UniProtKB-KW"/>
</dbReference>
<gene>
    <name evidence="14" type="ORF">SOO65_13080</name>
</gene>
<feature type="domain" description="HAMP" evidence="12">
    <location>
        <begin position="196"/>
        <end position="249"/>
    </location>
</feature>
<dbReference type="EMBL" id="CP139487">
    <property type="protein sequence ID" value="WPU63622.1"/>
    <property type="molecule type" value="Genomic_DNA"/>
</dbReference>
<keyword evidence="14" id="KW-0547">Nucleotide-binding</keyword>
<keyword evidence="15" id="KW-1185">Reference proteome</keyword>
<protein>
    <recommendedName>
        <fullName evidence="3">histidine kinase</fullName>
        <ecNumber evidence="3">2.7.13.3</ecNumber>
    </recommendedName>
</protein>
<dbReference type="AlphaFoldDB" id="A0AAX4HK61"/>
<evidence type="ECO:0000256" key="8">
    <source>
        <dbReference type="ARBA" id="ARBA00022989"/>
    </source>
</evidence>
<dbReference type="SMART" id="SM00387">
    <property type="entry name" value="HATPase_c"/>
    <property type="match status" value="1"/>
</dbReference>
<organism evidence="14 15">
    <name type="scientific">Peredibacter starrii</name>
    <dbReference type="NCBI Taxonomy" id="28202"/>
    <lineage>
        <taxon>Bacteria</taxon>
        <taxon>Pseudomonadati</taxon>
        <taxon>Bdellovibrionota</taxon>
        <taxon>Bacteriovoracia</taxon>
        <taxon>Bacteriovoracales</taxon>
        <taxon>Bacteriovoracaceae</taxon>
        <taxon>Peredibacter</taxon>
    </lineage>
</organism>
<evidence type="ECO:0000256" key="9">
    <source>
        <dbReference type="ARBA" id="ARBA00023012"/>
    </source>
</evidence>
<evidence type="ECO:0000259" key="12">
    <source>
        <dbReference type="PROSITE" id="PS50885"/>
    </source>
</evidence>
<evidence type="ECO:0000259" key="11">
    <source>
        <dbReference type="PROSITE" id="PS50109"/>
    </source>
</evidence>
<keyword evidence="6 10" id="KW-0812">Transmembrane</keyword>
<dbReference type="GO" id="GO:0000155">
    <property type="term" value="F:phosphorelay sensor kinase activity"/>
    <property type="evidence" value="ECO:0007669"/>
    <property type="project" value="InterPro"/>
</dbReference>
<dbReference type="PROSITE" id="PS50885">
    <property type="entry name" value="HAMP"/>
    <property type="match status" value="1"/>
</dbReference>
<evidence type="ECO:0000256" key="1">
    <source>
        <dbReference type="ARBA" id="ARBA00000085"/>
    </source>
</evidence>
<feature type="domain" description="NHR" evidence="13">
    <location>
        <begin position="423"/>
        <end position="472"/>
    </location>
</feature>
<evidence type="ECO:0000313" key="14">
    <source>
        <dbReference type="EMBL" id="WPU63622.1"/>
    </source>
</evidence>
<dbReference type="PANTHER" id="PTHR45436:SF5">
    <property type="entry name" value="SENSOR HISTIDINE KINASE TRCS"/>
    <property type="match status" value="1"/>
</dbReference>
<keyword evidence="8 10" id="KW-1133">Transmembrane helix</keyword>
<evidence type="ECO:0000313" key="15">
    <source>
        <dbReference type="Proteomes" id="UP001324634"/>
    </source>
</evidence>
<dbReference type="SUPFAM" id="SSF55874">
    <property type="entry name" value="ATPase domain of HSP90 chaperone/DNA topoisomerase II/histidine kinase"/>
    <property type="match status" value="1"/>
</dbReference>
<dbReference type="InterPro" id="IPR003661">
    <property type="entry name" value="HisK_dim/P_dom"/>
</dbReference>
<dbReference type="PROSITE" id="PS51065">
    <property type="entry name" value="NHR"/>
    <property type="match status" value="1"/>
</dbReference>
<dbReference type="InterPro" id="IPR005467">
    <property type="entry name" value="His_kinase_dom"/>
</dbReference>
<dbReference type="PROSITE" id="PS50109">
    <property type="entry name" value="HIS_KIN"/>
    <property type="match status" value="1"/>
</dbReference>
<keyword evidence="14" id="KW-0067">ATP-binding</keyword>
<dbReference type="Pfam" id="PF00672">
    <property type="entry name" value="HAMP"/>
    <property type="match status" value="1"/>
</dbReference>
<name>A0AAX4HK61_9BACT</name>
<dbReference type="Gene3D" id="1.10.287.130">
    <property type="match status" value="1"/>
</dbReference>
<dbReference type="CDD" id="cd06225">
    <property type="entry name" value="HAMP"/>
    <property type="match status" value="1"/>
</dbReference>
<keyword evidence="5" id="KW-0808">Transferase</keyword>
<dbReference type="Pfam" id="PF02518">
    <property type="entry name" value="HATPase_c"/>
    <property type="match status" value="1"/>
</dbReference>
<dbReference type="CDD" id="cd00075">
    <property type="entry name" value="HATPase"/>
    <property type="match status" value="1"/>
</dbReference>
<dbReference type="GO" id="GO:0016020">
    <property type="term" value="C:membrane"/>
    <property type="evidence" value="ECO:0007669"/>
    <property type="project" value="UniProtKB-SubCell"/>
</dbReference>
<dbReference type="KEGG" id="psti:SOO65_13080"/>
<evidence type="ECO:0000256" key="7">
    <source>
        <dbReference type="ARBA" id="ARBA00022777"/>
    </source>
</evidence>
<dbReference type="Proteomes" id="UP001324634">
    <property type="component" value="Chromosome"/>
</dbReference>
<dbReference type="PANTHER" id="PTHR45436">
    <property type="entry name" value="SENSOR HISTIDINE KINASE YKOH"/>
    <property type="match status" value="1"/>
</dbReference>
<comment type="subcellular location">
    <subcellularLocation>
        <location evidence="2">Membrane</location>
    </subcellularLocation>
</comment>
<dbReference type="SMART" id="SM00304">
    <property type="entry name" value="HAMP"/>
    <property type="match status" value="1"/>
</dbReference>
<evidence type="ECO:0000256" key="6">
    <source>
        <dbReference type="ARBA" id="ARBA00022692"/>
    </source>
</evidence>
<keyword evidence="7" id="KW-0418">Kinase</keyword>